<dbReference type="AlphaFoldDB" id="A0A1G6LF99"/>
<dbReference type="EMBL" id="FMZH01000002">
    <property type="protein sequence ID" value="SDC41909.1"/>
    <property type="molecule type" value="Genomic_DNA"/>
</dbReference>
<protein>
    <submittedName>
        <fullName evidence="1">Transposase, IS605 OrfB family, central region</fullName>
    </submittedName>
</protein>
<organism evidence="1 2">
    <name type="scientific">Pedobacter soli</name>
    <dbReference type="NCBI Taxonomy" id="390242"/>
    <lineage>
        <taxon>Bacteria</taxon>
        <taxon>Pseudomonadati</taxon>
        <taxon>Bacteroidota</taxon>
        <taxon>Sphingobacteriia</taxon>
        <taxon>Sphingobacteriales</taxon>
        <taxon>Sphingobacteriaceae</taxon>
        <taxon>Pedobacter</taxon>
    </lineage>
</organism>
<sequence>MKSVEDYRHMERRYVEQKLHVYSKMLIDFCLKNQAATLLLVNQQEKEEIAREDHHLLQNWSYYSLKAKISYKAAKAGIQVIVE</sequence>
<evidence type="ECO:0000313" key="1">
    <source>
        <dbReference type="EMBL" id="SDC41909.1"/>
    </source>
</evidence>
<gene>
    <name evidence="1" type="ORF">SAMN04488024_10213</name>
</gene>
<dbReference type="STRING" id="390242.SAMN04488024_10213"/>
<reference evidence="2" key="1">
    <citation type="submission" date="2016-10" db="EMBL/GenBank/DDBJ databases">
        <authorList>
            <person name="Varghese N."/>
            <person name="Submissions S."/>
        </authorList>
    </citation>
    <scope>NUCLEOTIDE SEQUENCE [LARGE SCALE GENOMIC DNA]</scope>
    <source>
        <strain evidence="2">DSM 18609</strain>
    </source>
</reference>
<name>A0A1G6LF99_9SPHI</name>
<accession>A0A1G6LF99</accession>
<dbReference type="Proteomes" id="UP000199455">
    <property type="component" value="Unassembled WGS sequence"/>
</dbReference>
<keyword evidence="2" id="KW-1185">Reference proteome</keyword>
<proteinExistence type="predicted"/>
<evidence type="ECO:0000313" key="2">
    <source>
        <dbReference type="Proteomes" id="UP000199455"/>
    </source>
</evidence>